<dbReference type="SMART" id="SM00917">
    <property type="entry name" value="LeuA_dimer"/>
    <property type="match status" value="1"/>
</dbReference>
<gene>
    <name evidence="9" type="ORF">GCM10010995_17090</name>
</gene>
<organism evidence="9 10">
    <name type="scientific">Cysteiniphilum litorale</name>
    <dbReference type="NCBI Taxonomy" id="2056700"/>
    <lineage>
        <taxon>Bacteria</taxon>
        <taxon>Pseudomonadati</taxon>
        <taxon>Pseudomonadota</taxon>
        <taxon>Gammaproteobacteria</taxon>
        <taxon>Thiotrichales</taxon>
        <taxon>Fastidiosibacteraceae</taxon>
        <taxon>Cysteiniphilum</taxon>
    </lineage>
</organism>
<evidence type="ECO:0000256" key="2">
    <source>
        <dbReference type="ARBA" id="ARBA00005517"/>
    </source>
</evidence>
<dbReference type="GO" id="GO:0009098">
    <property type="term" value="P:L-leucine biosynthetic process"/>
    <property type="evidence" value="ECO:0007669"/>
    <property type="project" value="InterPro"/>
</dbReference>
<feature type="domain" description="2-isopropylmalate synthase LeuA allosteric (dimerisation)" evidence="8">
    <location>
        <begin position="479"/>
        <end position="597"/>
    </location>
</feature>
<dbReference type="InterPro" id="IPR013709">
    <property type="entry name" value="2-isopropylmalate_synth_dimer"/>
</dbReference>
<evidence type="ECO:0000256" key="5">
    <source>
        <dbReference type="ARBA" id="ARBA00023239"/>
    </source>
</evidence>
<comment type="cofactor">
    <cofactor evidence="1 7">
        <name>pyridoxal 5'-phosphate</name>
        <dbReference type="ChEBI" id="CHEBI:597326"/>
    </cofactor>
</comment>
<dbReference type="InterPro" id="IPR050147">
    <property type="entry name" value="Ser/Thr_Dehydratase"/>
</dbReference>
<evidence type="ECO:0000256" key="4">
    <source>
        <dbReference type="ARBA" id="ARBA00022898"/>
    </source>
</evidence>
<name>A0A8J2Z558_9GAMM</name>
<dbReference type="PANTHER" id="PTHR48078:SF6">
    <property type="entry name" value="L-THREONINE DEHYDRATASE CATABOLIC TDCB"/>
    <property type="match status" value="1"/>
</dbReference>
<dbReference type="SUPFAM" id="SSF110921">
    <property type="entry name" value="2-isopropylmalate synthase LeuA, allosteric (dimerisation) domain"/>
    <property type="match status" value="1"/>
</dbReference>
<sequence>MYQLLDFNTKDVVTTDDFVFAGETSPWEVQMDIEHIRRKINLDYFVSAAPCLSKYLPLMPIQEPANFVSLRESATPLVKSKVLGKELGIDLYFKVEGKNPTGSFKDRGSAVDISIAKELGAKGVILASTGNMAASCSCYAAAAKMPCFIVVPEGVSMSKLAQVISFGGKIIQVKGSYNDAANLAYKIAKSRKFFLAGDYAFRVEGQKTGAFEVIDQLLFQVPDEVIIPVGCGTNITAYAKGFAEYKDLGLIHKIPRLVGVQSTGACSLVNAFDKKAKHLEPLERADTIATAIAVPFPIDGDKAIDAIYQTGGEASAVSDTDMLKAQYYLSTQEGLFVESASAATVAHLFKKKEQGLIKPGQRVVCVLSGEGLKDPSVVLKSAIQPPIIYPNEKDFDKLYDSNFFDNKTMVFVEKDQVLFRDMPNPTQTKEALENLFGANYNDDLIAKVQSCIERFLAKGRAIHISDLQDIVQDAMEMVDITRSDILKVVSFKVTTGQDKIAEAEVTVELNGQLYYASNKGVGPVDAIIQALCKACPSEIQYQLTDYKVQIRGQGADAVVYVEMKLIKGSQNSVGKAVSPDIIQASVEAFIDAYNIAHPV</sequence>
<dbReference type="GO" id="GO:0003941">
    <property type="term" value="F:L-serine ammonia-lyase activity"/>
    <property type="evidence" value="ECO:0007669"/>
    <property type="project" value="TreeGrafter"/>
</dbReference>
<dbReference type="GO" id="GO:0009097">
    <property type="term" value="P:isoleucine biosynthetic process"/>
    <property type="evidence" value="ECO:0007669"/>
    <property type="project" value="TreeGrafter"/>
</dbReference>
<feature type="modified residue" description="N6-(pyridoxal phosphate)lysine" evidence="7">
    <location>
        <position position="105"/>
    </location>
</feature>
<dbReference type="Gene3D" id="3.40.50.1100">
    <property type="match status" value="2"/>
</dbReference>
<evidence type="ECO:0000313" key="10">
    <source>
        <dbReference type="Proteomes" id="UP000636949"/>
    </source>
</evidence>
<evidence type="ECO:0000256" key="1">
    <source>
        <dbReference type="ARBA" id="ARBA00001933"/>
    </source>
</evidence>
<dbReference type="Gene3D" id="3.30.160.270">
    <property type="match status" value="1"/>
</dbReference>
<dbReference type="InterPro" id="IPR036052">
    <property type="entry name" value="TrpB-like_PALP_sf"/>
</dbReference>
<dbReference type="EMBL" id="BMJS01000019">
    <property type="protein sequence ID" value="GGG00356.1"/>
    <property type="molecule type" value="Genomic_DNA"/>
</dbReference>
<proteinExistence type="inferred from homology"/>
<dbReference type="InterPro" id="IPR001926">
    <property type="entry name" value="TrpB-like_PALP"/>
</dbReference>
<accession>A0A8J2Z558</accession>
<evidence type="ECO:0000256" key="7">
    <source>
        <dbReference type="PIRSR" id="PIRSR604450-51"/>
    </source>
</evidence>
<evidence type="ECO:0000256" key="3">
    <source>
        <dbReference type="ARBA" id="ARBA00022679"/>
    </source>
</evidence>
<reference evidence="9" key="1">
    <citation type="journal article" date="2014" name="Int. J. Syst. Evol. Microbiol.">
        <title>Complete genome sequence of Corynebacterium casei LMG S-19264T (=DSM 44701T), isolated from a smear-ripened cheese.</title>
        <authorList>
            <consortium name="US DOE Joint Genome Institute (JGI-PGF)"/>
            <person name="Walter F."/>
            <person name="Albersmeier A."/>
            <person name="Kalinowski J."/>
            <person name="Ruckert C."/>
        </authorList>
    </citation>
    <scope>NUCLEOTIDE SEQUENCE</scope>
    <source>
        <strain evidence="9">CGMCC 1.15758</strain>
    </source>
</reference>
<dbReference type="NCBIfam" id="TIGR00260">
    <property type="entry name" value="thrC"/>
    <property type="match status" value="1"/>
</dbReference>
<dbReference type="InterPro" id="IPR004450">
    <property type="entry name" value="Thr_synthase-like"/>
</dbReference>
<keyword evidence="3" id="KW-0808">Transferase</keyword>
<comment type="similarity">
    <text evidence="2">Belongs to the threonine synthase family.</text>
</comment>
<dbReference type="GO" id="GO:0009088">
    <property type="term" value="P:threonine biosynthetic process"/>
    <property type="evidence" value="ECO:0007669"/>
    <property type="project" value="UniProtKB-UniRule"/>
</dbReference>
<dbReference type="Pfam" id="PF00291">
    <property type="entry name" value="PALP"/>
    <property type="match status" value="1"/>
</dbReference>
<dbReference type="Proteomes" id="UP000636949">
    <property type="component" value="Unassembled WGS sequence"/>
</dbReference>
<dbReference type="Pfam" id="PF08502">
    <property type="entry name" value="LeuA_dimer"/>
    <property type="match status" value="1"/>
</dbReference>
<evidence type="ECO:0000259" key="8">
    <source>
        <dbReference type="SMART" id="SM00917"/>
    </source>
</evidence>
<dbReference type="GO" id="GO:0003852">
    <property type="term" value="F:2-isopropylmalate synthase activity"/>
    <property type="evidence" value="ECO:0007669"/>
    <property type="project" value="InterPro"/>
</dbReference>
<keyword evidence="5" id="KW-0456">Lyase</keyword>
<dbReference type="OrthoDB" id="9778118at2"/>
<reference evidence="9" key="2">
    <citation type="submission" date="2020-09" db="EMBL/GenBank/DDBJ databases">
        <authorList>
            <person name="Sun Q."/>
            <person name="Zhou Y."/>
        </authorList>
    </citation>
    <scope>NUCLEOTIDE SEQUENCE</scope>
    <source>
        <strain evidence="9">CGMCC 1.15758</strain>
    </source>
</reference>
<dbReference type="GO" id="GO:0006565">
    <property type="term" value="P:L-serine catabolic process"/>
    <property type="evidence" value="ECO:0007669"/>
    <property type="project" value="TreeGrafter"/>
</dbReference>
<dbReference type="AlphaFoldDB" id="A0A8J2Z558"/>
<protein>
    <recommendedName>
        <fullName evidence="6">Threonine synthase</fullName>
        <ecNumber evidence="6">4.2.3.1</ecNumber>
    </recommendedName>
</protein>
<comment type="caution">
    <text evidence="9">The sequence shown here is derived from an EMBL/GenBank/DDBJ whole genome shotgun (WGS) entry which is preliminary data.</text>
</comment>
<dbReference type="CDD" id="cd01563">
    <property type="entry name" value="Thr-synth_1"/>
    <property type="match status" value="1"/>
</dbReference>
<keyword evidence="4 7" id="KW-0663">Pyridoxal phosphate</keyword>
<evidence type="ECO:0000313" key="9">
    <source>
        <dbReference type="EMBL" id="GGG00356.1"/>
    </source>
</evidence>
<dbReference type="PANTHER" id="PTHR48078">
    <property type="entry name" value="THREONINE DEHYDRATASE, MITOCHONDRIAL-RELATED"/>
    <property type="match status" value="1"/>
</dbReference>
<dbReference type="SUPFAM" id="SSF53686">
    <property type="entry name" value="Tryptophan synthase beta subunit-like PLP-dependent enzymes"/>
    <property type="match status" value="1"/>
</dbReference>
<dbReference type="EC" id="4.2.3.1" evidence="6"/>
<keyword evidence="10" id="KW-1185">Reference proteome</keyword>
<dbReference type="GO" id="GO:0004794">
    <property type="term" value="F:threonine deaminase activity"/>
    <property type="evidence" value="ECO:0007669"/>
    <property type="project" value="TreeGrafter"/>
</dbReference>
<evidence type="ECO:0000256" key="6">
    <source>
        <dbReference type="NCBIfam" id="TIGR00260"/>
    </source>
</evidence>
<dbReference type="GO" id="GO:0006567">
    <property type="term" value="P:L-threonine catabolic process"/>
    <property type="evidence" value="ECO:0007669"/>
    <property type="project" value="TreeGrafter"/>
</dbReference>
<dbReference type="InterPro" id="IPR036230">
    <property type="entry name" value="LeuA_allosteric_dom_sf"/>
</dbReference>
<dbReference type="GO" id="GO:0004795">
    <property type="term" value="F:threonine synthase activity"/>
    <property type="evidence" value="ECO:0007669"/>
    <property type="project" value="UniProtKB-UniRule"/>
</dbReference>